<dbReference type="InterPro" id="IPR044693">
    <property type="entry name" value="SGO_plant"/>
</dbReference>
<dbReference type="GO" id="GO:0045144">
    <property type="term" value="P:meiotic sister chromatid segregation"/>
    <property type="evidence" value="ECO:0007669"/>
    <property type="project" value="InterPro"/>
</dbReference>
<dbReference type="Gramene" id="Mp4g05800.1">
    <property type="protein sequence ID" value="Mp4g05800.1.cds"/>
    <property type="gene ID" value="Mp4g05800"/>
</dbReference>
<feature type="region of interest" description="Disordered" evidence="1">
    <location>
        <begin position="187"/>
        <end position="219"/>
    </location>
</feature>
<evidence type="ECO:0000256" key="1">
    <source>
        <dbReference type="SAM" id="MobiDB-lite"/>
    </source>
</evidence>
<feature type="compositionally biased region" description="Low complexity" evidence="1">
    <location>
        <begin position="319"/>
        <end position="330"/>
    </location>
</feature>
<dbReference type="EMBL" id="KZ772759">
    <property type="protein sequence ID" value="PTQ33568.1"/>
    <property type="molecule type" value="Genomic_DNA"/>
</dbReference>
<proteinExistence type="predicted"/>
<keyword evidence="3" id="KW-1185">Reference proteome</keyword>
<feature type="compositionally biased region" description="Polar residues" evidence="1">
    <location>
        <begin position="192"/>
        <end position="205"/>
    </location>
</feature>
<dbReference type="Proteomes" id="UP000244005">
    <property type="component" value="Unassembled WGS sequence"/>
</dbReference>
<feature type="compositionally biased region" description="Basic residues" evidence="1">
    <location>
        <begin position="207"/>
        <end position="219"/>
    </location>
</feature>
<dbReference type="GO" id="GO:0034090">
    <property type="term" value="P:maintenance of meiotic sister chromatid cohesion"/>
    <property type="evidence" value="ECO:0007669"/>
    <property type="project" value="InterPro"/>
</dbReference>
<gene>
    <name evidence="2" type="ORF">MARPO_0087s0011</name>
</gene>
<dbReference type="PANTHER" id="PTHR34373">
    <property type="entry name" value="SHUGOSHIN 2"/>
    <property type="match status" value="1"/>
</dbReference>
<name>A0A2R6WI83_MARPO</name>
<feature type="region of interest" description="Disordered" evidence="1">
    <location>
        <begin position="302"/>
        <end position="343"/>
    </location>
</feature>
<evidence type="ECO:0000313" key="2">
    <source>
        <dbReference type="EMBL" id="PTQ33568.1"/>
    </source>
</evidence>
<evidence type="ECO:0000313" key="3">
    <source>
        <dbReference type="Proteomes" id="UP000244005"/>
    </source>
</evidence>
<dbReference type="PANTHER" id="PTHR34373:SF9">
    <property type="entry name" value="SHUGOSHIN 2"/>
    <property type="match status" value="1"/>
</dbReference>
<dbReference type="OrthoDB" id="1932813at2759"/>
<dbReference type="AlphaFoldDB" id="A0A2R6WI83"/>
<organism evidence="2 3">
    <name type="scientific">Marchantia polymorpha</name>
    <name type="common">Common liverwort</name>
    <name type="synonym">Marchantia aquatica</name>
    <dbReference type="NCBI Taxonomy" id="3197"/>
    <lineage>
        <taxon>Eukaryota</taxon>
        <taxon>Viridiplantae</taxon>
        <taxon>Streptophyta</taxon>
        <taxon>Embryophyta</taxon>
        <taxon>Marchantiophyta</taxon>
        <taxon>Marchantiopsida</taxon>
        <taxon>Marchantiidae</taxon>
        <taxon>Marchantiales</taxon>
        <taxon>Marchantiaceae</taxon>
        <taxon>Marchantia</taxon>
    </lineage>
</organism>
<sequence>MDALFAVTNMGNEKLVKESLTTPSQRRRRLSNITNLSLSANWSSHPREDSLLKSCSKSSDFQLQQAALNVRSKDTLTVISKRQAPDLFVENIALKKLLAEKEEALELQAGSMEQMQKEFLIQLRRQSQVNEEIISFNSRLSREGGQLRDQYKLLQHEYCQMTAAYRVQVNELQLKLTETQEQLKRLLEEQQSQRSTPSPVEQTQVPRKPRSHVHRRHSTAGRIFLDNDWNHSTKLIPERADESVSRPEIRRRSGRVVVSKEAVPKLKLNTQPAPGSIRHINRYSDLIGLEPMAEVCEEEYSPCNSANTTSSSPHSENVSRSLLTSESNSSRTDDATACSLSNRSSEISVSSAKGLQPFKTNKVNLVAPELQKSTSSSSAPHFSRRVYNTLVSGSGRPVRKAVESVGTYREPPLNTKMRRPC</sequence>
<protein>
    <submittedName>
        <fullName evidence="2">Uncharacterized protein</fullName>
    </submittedName>
</protein>
<feature type="compositionally biased region" description="Polar residues" evidence="1">
    <location>
        <begin position="302"/>
        <end position="318"/>
    </location>
</feature>
<dbReference type="GO" id="GO:0000775">
    <property type="term" value="C:chromosome, centromeric region"/>
    <property type="evidence" value="ECO:0007669"/>
    <property type="project" value="InterPro"/>
</dbReference>
<dbReference type="OMA" id="IQKMRIN"/>
<accession>A0A2R6WI83</accession>
<reference evidence="3" key="1">
    <citation type="journal article" date="2017" name="Cell">
        <title>Insights into land plant evolution garnered from the Marchantia polymorpha genome.</title>
        <authorList>
            <person name="Bowman J.L."/>
            <person name="Kohchi T."/>
            <person name="Yamato K.T."/>
            <person name="Jenkins J."/>
            <person name="Shu S."/>
            <person name="Ishizaki K."/>
            <person name="Yamaoka S."/>
            <person name="Nishihama R."/>
            <person name="Nakamura Y."/>
            <person name="Berger F."/>
            <person name="Adam C."/>
            <person name="Aki S.S."/>
            <person name="Althoff F."/>
            <person name="Araki T."/>
            <person name="Arteaga-Vazquez M.A."/>
            <person name="Balasubrmanian S."/>
            <person name="Barry K."/>
            <person name="Bauer D."/>
            <person name="Boehm C.R."/>
            <person name="Briginshaw L."/>
            <person name="Caballero-Perez J."/>
            <person name="Catarino B."/>
            <person name="Chen F."/>
            <person name="Chiyoda S."/>
            <person name="Chovatia M."/>
            <person name="Davies K.M."/>
            <person name="Delmans M."/>
            <person name="Demura T."/>
            <person name="Dierschke T."/>
            <person name="Dolan L."/>
            <person name="Dorantes-Acosta A.E."/>
            <person name="Eklund D.M."/>
            <person name="Florent S.N."/>
            <person name="Flores-Sandoval E."/>
            <person name="Fujiyama A."/>
            <person name="Fukuzawa H."/>
            <person name="Galik B."/>
            <person name="Grimanelli D."/>
            <person name="Grimwood J."/>
            <person name="Grossniklaus U."/>
            <person name="Hamada T."/>
            <person name="Haseloff J."/>
            <person name="Hetherington A.J."/>
            <person name="Higo A."/>
            <person name="Hirakawa Y."/>
            <person name="Hundley H.N."/>
            <person name="Ikeda Y."/>
            <person name="Inoue K."/>
            <person name="Inoue S.I."/>
            <person name="Ishida S."/>
            <person name="Jia Q."/>
            <person name="Kakita M."/>
            <person name="Kanazawa T."/>
            <person name="Kawai Y."/>
            <person name="Kawashima T."/>
            <person name="Kennedy M."/>
            <person name="Kinose K."/>
            <person name="Kinoshita T."/>
            <person name="Kohara Y."/>
            <person name="Koide E."/>
            <person name="Komatsu K."/>
            <person name="Kopischke S."/>
            <person name="Kubo M."/>
            <person name="Kyozuka J."/>
            <person name="Lagercrantz U."/>
            <person name="Lin S.S."/>
            <person name="Lindquist E."/>
            <person name="Lipzen A.M."/>
            <person name="Lu C.W."/>
            <person name="De Luna E."/>
            <person name="Martienssen R.A."/>
            <person name="Minamino N."/>
            <person name="Mizutani M."/>
            <person name="Mizutani M."/>
            <person name="Mochizuki N."/>
            <person name="Monte I."/>
            <person name="Mosher R."/>
            <person name="Nagasaki H."/>
            <person name="Nakagami H."/>
            <person name="Naramoto S."/>
            <person name="Nishitani K."/>
            <person name="Ohtani M."/>
            <person name="Okamoto T."/>
            <person name="Okumura M."/>
            <person name="Phillips J."/>
            <person name="Pollak B."/>
            <person name="Reinders A."/>
            <person name="Rovekamp M."/>
            <person name="Sano R."/>
            <person name="Sawa S."/>
            <person name="Schmid M.W."/>
            <person name="Shirakawa M."/>
            <person name="Solano R."/>
            <person name="Spunde A."/>
            <person name="Suetsugu N."/>
            <person name="Sugano S."/>
            <person name="Sugiyama A."/>
            <person name="Sun R."/>
            <person name="Suzuki Y."/>
            <person name="Takenaka M."/>
            <person name="Takezawa D."/>
            <person name="Tomogane H."/>
            <person name="Tsuzuki M."/>
            <person name="Ueda T."/>
            <person name="Umeda M."/>
            <person name="Ward J.M."/>
            <person name="Watanabe Y."/>
            <person name="Yazaki K."/>
            <person name="Yokoyama R."/>
            <person name="Yoshitake Y."/>
            <person name="Yotsui I."/>
            <person name="Zachgo S."/>
            <person name="Schmutz J."/>
        </authorList>
    </citation>
    <scope>NUCLEOTIDE SEQUENCE [LARGE SCALE GENOMIC DNA]</scope>
    <source>
        <strain evidence="3">Tak-1</strain>
    </source>
</reference>